<dbReference type="RefSeq" id="WP_066788440.1">
    <property type="nucleotide sequence ID" value="NZ_LWQS01000060.1"/>
</dbReference>
<dbReference type="HAMAP" id="MF_00228">
    <property type="entry name" value="Thz_kinase"/>
    <property type="match status" value="1"/>
</dbReference>
<evidence type="ECO:0000256" key="4">
    <source>
        <dbReference type="ARBA" id="ARBA00022679"/>
    </source>
</evidence>
<evidence type="ECO:0000256" key="10">
    <source>
        <dbReference type="ARBA" id="ARBA00022977"/>
    </source>
</evidence>
<feature type="binding site" evidence="11">
    <location>
        <position position="122"/>
    </location>
    <ligand>
        <name>ATP</name>
        <dbReference type="ChEBI" id="CHEBI:30616"/>
    </ligand>
</feature>
<dbReference type="GO" id="GO:0009229">
    <property type="term" value="P:thiamine diphosphate biosynthetic process"/>
    <property type="evidence" value="ECO:0007669"/>
    <property type="project" value="UniProtKB-UniRule"/>
</dbReference>
<evidence type="ECO:0000256" key="9">
    <source>
        <dbReference type="ARBA" id="ARBA00022842"/>
    </source>
</evidence>
<dbReference type="GO" id="GO:0000287">
    <property type="term" value="F:magnesium ion binding"/>
    <property type="evidence" value="ECO:0007669"/>
    <property type="project" value="UniProtKB-UniRule"/>
</dbReference>
<evidence type="ECO:0000256" key="11">
    <source>
        <dbReference type="HAMAP-Rule" id="MF_00228"/>
    </source>
</evidence>
<dbReference type="Proteomes" id="UP000078287">
    <property type="component" value="Unassembled WGS sequence"/>
</dbReference>
<dbReference type="Gene3D" id="3.40.1190.20">
    <property type="match status" value="1"/>
</dbReference>
<dbReference type="CDD" id="cd01170">
    <property type="entry name" value="THZ_kinase"/>
    <property type="match status" value="1"/>
</dbReference>
<feature type="binding site" evidence="11">
    <location>
        <position position="168"/>
    </location>
    <ligand>
        <name>ATP</name>
        <dbReference type="ChEBI" id="CHEBI:30616"/>
    </ligand>
</feature>
<dbReference type="NCBIfam" id="NF006830">
    <property type="entry name" value="PRK09355.1"/>
    <property type="match status" value="1"/>
</dbReference>
<comment type="cofactor">
    <cofactor evidence="2 11">
        <name>Mg(2+)</name>
        <dbReference type="ChEBI" id="CHEBI:18420"/>
    </cofactor>
</comment>
<keyword evidence="6 11" id="KW-0547">Nucleotide-binding</keyword>
<evidence type="ECO:0000256" key="6">
    <source>
        <dbReference type="ARBA" id="ARBA00022741"/>
    </source>
</evidence>
<dbReference type="GO" id="GO:0005524">
    <property type="term" value="F:ATP binding"/>
    <property type="evidence" value="ECO:0007669"/>
    <property type="project" value="UniProtKB-UniRule"/>
</dbReference>
<evidence type="ECO:0000256" key="2">
    <source>
        <dbReference type="ARBA" id="ARBA00001946"/>
    </source>
</evidence>
<evidence type="ECO:0000313" key="12">
    <source>
        <dbReference type="EMBL" id="OAN45051.1"/>
    </source>
</evidence>
<feature type="binding site" evidence="11">
    <location>
        <position position="195"/>
    </location>
    <ligand>
        <name>substrate</name>
    </ligand>
</feature>
<reference evidence="12 13" key="1">
    <citation type="submission" date="2016-04" db="EMBL/GenBank/DDBJ databases">
        <title>Chloroflexus islandicus sp. nov., a thermophilic filamentous anoxygenic phototrophic bacterium from geyser Strokkur (Iceland).</title>
        <authorList>
            <person name="Gaisin V.A."/>
            <person name="Kalashnikov A.M."/>
            <person name="Sukhacheva M.V."/>
            <person name="Grouzdev D.S."/>
            <person name="Ivanov T.M."/>
            <person name="Kuznetsov B."/>
            <person name="Gorlenko V.M."/>
        </authorList>
    </citation>
    <scope>NUCLEOTIDE SEQUENCE [LARGE SCALE GENOMIC DNA]</scope>
    <source>
        <strain evidence="13">isl-2</strain>
    </source>
</reference>
<dbReference type="InterPro" id="IPR029056">
    <property type="entry name" value="Ribokinase-like"/>
</dbReference>
<evidence type="ECO:0000256" key="8">
    <source>
        <dbReference type="ARBA" id="ARBA00022840"/>
    </source>
</evidence>
<dbReference type="Pfam" id="PF02110">
    <property type="entry name" value="HK"/>
    <property type="match status" value="1"/>
</dbReference>
<keyword evidence="9 11" id="KW-0460">Magnesium</keyword>
<comment type="similarity">
    <text evidence="11">Belongs to the Thz kinase family.</text>
</comment>
<dbReference type="GO" id="GO:0004417">
    <property type="term" value="F:hydroxyethylthiazole kinase activity"/>
    <property type="evidence" value="ECO:0007669"/>
    <property type="project" value="UniProtKB-UniRule"/>
</dbReference>
<dbReference type="SUPFAM" id="SSF53613">
    <property type="entry name" value="Ribokinase-like"/>
    <property type="match status" value="1"/>
</dbReference>
<gene>
    <name evidence="11" type="primary">thiM</name>
    <name evidence="12" type="ORF">A6A03_02540</name>
</gene>
<evidence type="ECO:0000313" key="13">
    <source>
        <dbReference type="Proteomes" id="UP000078287"/>
    </source>
</evidence>
<protein>
    <recommendedName>
        <fullName evidence="11">Hydroxyethylthiazole kinase</fullName>
        <ecNumber evidence="11">2.7.1.50</ecNumber>
    </recommendedName>
    <alternativeName>
        <fullName evidence="11">4-methyl-5-beta-hydroxyethylthiazole kinase</fullName>
        <shortName evidence="11">TH kinase</shortName>
        <shortName evidence="11">Thz kinase</shortName>
    </alternativeName>
</protein>
<keyword evidence="5 11" id="KW-0479">Metal-binding</keyword>
<dbReference type="GO" id="GO:0009228">
    <property type="term" value="P:thiamine biosynthetic process"/>
    <property type="evidence" value="ECO:0007669"/>
    <property type="project" value="UniProtKB-KW"/>
</dbReference>
<name>A0A178M8D9_9CHLR</name>
<evidence type="ECO:0000256" key="1">
    <source>
        <dbReference type="ARBA" id="ARBA00001771"/>
    </source>
</evidence>
<feature type="binding site" evidence="11">
    <location>
        <position position="46"/>
    </location>
    <ligand>
        <name>substrate</name>
    </ligand>
</feature>
<dbReference type="EC" id="2.7.1.50" evidence="11"/>
<keyword evidence="4 11" id="KW-0808">Transferase</keyword>
<comment type="caution">
    <text evidence="12">The sequence shown here is derived from an EMBL/GenBank/DDBJ whole genome shotgun (WGS) entry which is preliminary data.</text>
</comment>
<accession>A0A178M8D9</accession>
<comment type="catalytic activity">
    <reaction evidence="1 11">
        <text>5-(2-hydroxyethyl)-4-methylthiazole + ATP = 4-methyl-5-(2-phosphooxyethyl)-thiazole + ADP + H(+)</text>
        <dbReference type="Rhea" id="RHEA:24212"/>
        <dbReference type="ChEBI" id="CHEBI:15378"/>
        <dbReference type="ChEBI" id="CHEBI:17957"/>
        <dbReference type="ChEBI" id="CHEBI:30616"/>
        <dbReference type="ChEBI" id="CHEBI:58296"/>
        <dbReference type="ChEBI" id="CHEBI:456216"/>
        <dbReference type="EC" id="2.7.1.50"/>
    </reaction>
</comment>
<evidence type="ECO:0000256" key="5">
    <source>
        <dbReference type="ARBA" id="ARBA00022723"/>
    </source>
</evidence>
<keyword evidence="13" id="KW-1185">Reference proteome</keyword>
<keyword evidence="7 11" id="KW-0418">Kinase</keyword>
<keyword evidence="10 11" id="KW-0784">Thiamine biosynthesis</keyword>
<keyword evidence="8 11" id="KW-0067">ATP-binding</keyword>
<dbReference type="NCBIfam" id="TIGR00694">
    <property type="entry name" value="thiM"/>
    <property type="match status" value="1"/>
</dbReference>
<comment type="function">
    <text evidence="11">Catalyzes the phosphorylation of the hydroxyl group of 4-methyl-5-beta-hydroxyethylthiazole (THZ).</text>
</comment>
<dbReference type="PRINTS" id="PR01099">
    <property type="entry name" value="HYETHTZKNASE"/>
</dbReference>
<evidence type="ECO:0000256" key="7">
    <source>
        <dbReference type="ARBA" id="ARBA00022777"/>
    </source>
</evidence>
<evidence type="ECO:0000256" key="3">
    <source>
        <dbReference type="ARBA" id="ARBA00004868"/>
    </source>
</evidence>
<organism evidence="12 13">
    <name type="scientific">Chloroflexus islandicus</name>
    <dbReference type="NCBI Taxonomy" id="1707952"/>
    <lineage>
        <taxon>Bacteria</taxon>
        <taxon>Bacillati</taxon>
        <taxon>Chloroflexota</taxon>
        <taxon>Chloroflexia</taxon>
        <taxon>Chloroflexales</taxon>
        <taxon>Chloroflexineae</taxon>
        <taxon>Chloroflexaceae</taxon>
        <taxon>Chloroflexus</taxon>
    </lineage>
</organism>
<sequence>MALNERIAELRERVRQQRPLIHHITNFVVMNDTANVTLHIGGLPVMAHDREEVAEMVAMAGALVLNVGTLSPDWIEAMLIAGKRANELGIPIVLDPVGAGATSLRTASNRRLLEELRVAVVRGNSGEIGALAGMGGVVKGVEAVVEADDPVAAAQKLAQQYQTVVAVTGKRDIVTDGSRVLAVDNGHEWLKTLTGTGCSATTVIAAFAAVERDYVLAAAAGLACFGVAAELAAPLAHGPASFKVAFYDAIYHLSAEQIRAGARVTSLSDDQSIAVAR</sequence>
<dbReference type="EMBL" id="LWQS01000060">
    <property type="protein sequence ID" value="OAN45051.1"/>
    <property type="molecule type" value="Genomic_DNA"/>
</dbReference>
<comment type="pathway">
    <text evidence="3 11">Cofactor biosynthesis; thiamine diphosphate biosynthesis; 4-methyl-5-(2-phosphoethyl)-thiazole from 5-(2-hydroxyethyl)-4-methylthiazole: step 1/1.</text>
</comment>
<proteinExistence type="inferred from homology"/>
<dbReference type="OrthoDB" id="9778146at2"/>
<dbReference type="InterPro" id="IPR000417">
    <property type="entry name" value="Hyethyz_kinase"/>
</dbReference>
<dbReference type="AlphaFoldDB" id="A0A178M8D9"/>
<dbReference type="STRING" id="1707952.A6A03_02540"/>
<dbReference type="PIRSF" id="PIRSF000513">
    <property type="entry name" value="Thz_kinase"/>
    <property type="match status" value="1"/>
</dbReference>
<dbReference type="UniPathway" id="UPA00060">
    <property type="reaction ID" value="UER00139"/>
</dbReference>